<dbReference type="OrthoDB" id="9807403at2"/>
<dbReference type="PANTHER" id="PTHR43033">
    <property type="entry name" value="TRNA(ILE)-LYSIDINE SYNTHASE-RELATED"/>
    <property type="match status" value="1"/>
</dbReference>
<keyword evidence="11" id="KW-1185">Reference proteome</keyword>
<comment type="catalytic activity">
    <reaction evidence="7 8">
        <text>cytidine(34) in tRNA(Ile2) + L-lysine + ATP = lysidine(34) in tRNA(Ile2) + AMP + diphosphate + H(+)</text>
        <dbReference type="Rhea" id="RHEA:43744"/>
        <dbReference type="Rhea" id="RHEA-COMP:10625"/>
        <dbReference type="Rhea" id="RHEA-COMP:10670"/>
        <dbReference type="ChEBI" id="CHEBI:15378"/>
        <dbReference type="ChEBI" id="CHEBI:30616"/>
        <dbReference type="ChEBI" id="CHEBI:32551"/>
        <dbReference type="ChEBI" id="CHEBI:33019"/>
        <dbReference type="ChEBI" id="CHEBI:82748"/>
        <dbReference type="ChEBI" id="CHEBI:83665"/>
        <dbReference type="ChEBI" id="CHEBI:456215"/>
        <dbReference type="EC" id="6.3.4.19"/>
    </reaction>
</comment>
<feature type="binding site" evidence="8">
    <location>
        <begin position="26"/>
        <end position="31"/>
    </location>
    <ligand>
        <name>ATP</name>
        <dbReference type="ChEBI" id="CHEBI:30616"/>
    </ligand>
</feature>
<name>A0A3D9H8M3_9FLAO</name>
<comment type="similarity">
    <text evidence="8">Belongs to the tRNA(Ile)-lysidine synthase family.</text>
</comment>
<dbReference type="SUPFAM" id="SSF52402">
    <property type="entry name" value="Adenine nucleotide alpha hydrolases-like"/>
    <property type="match status" value="1"/>
</dbReference>
<protein>
    <recommendedName>
        <fullName evidence="8">tRNA(Ile)-lysidine synthase</fullName>
        <ecNumber evidence="8">6.3.4.19</ecNumber>
    </recommendedName>
    <alternativeName>
        <fullName evidence="8">tRNA(Ile)-2-lysyl-cytidine synthase</fullName>
    </alternativeName>
    <alternativeName>
        <fullName evidence="8">tRNA(Ile)-lysidine synthetase</fullName>
    </alternativeName>
</protein>
<evidence type="ECO:0000256" key="2">
    <source>
        <dbReference type="ARBA" id="ARBA00022490"/>
    </source>
</evidence>
<comment type="caution">
    <text evidence="10">The sequence shown here is derived from an EMBL/GenBank/DDBJ whole genome shotgun (WGS) entry which is preliminary data.</text>
</comment>
<dbReference type="GO" id="GO:0005524">
    <property type="term" value="F:ATP binding"/>
    <property type="evidence" value="ECO:0007669"/>
    <property type="project" value="UniProtKB-UniRule"/>
</dbReference>
<organism evidence="10 11">
    <name type="scientific">Winogradskyella eximia</name>
    <dbReference type="NCBI Taxonomy" id="262006"/>
    <lineage>
        <taxon>Bacteria</taxon>
        <taxon>Pseudomonadati</taxon>
        <taxon>Bacteroidota</taxon>
        <taxon>Flavobacteriia</taxon>
        <taxon>Flavobacteriales</taxon>
        <taxon>Flavobacteriaceae</taxon>
        <taxon>Winogradskyella</taxon>
    </lineage>
</organism>
<comment type="function">
    <text evidence="8">Ligates lysine onto the cytidine present at position 34 of the AUA codon-specific tRNA(Ile) that contains the anticodon CAU, in an ATP-dependent manner. Cytidine is converted to lysidine, thus changing the amino acid specificity of the tRNA from methionine to isoleucine.</text>
</comment>
<evidence type="ECO:0000313" key="11">
    <source>
        <dbReference type="Proteomes" id="UP000256980"/>
    </source>
</evidence>
<dbReference type="InterPro" id="IPR012094">
    <property type="entry name" value="tRNA_Ile_lys_synt"/>
</dbReference>
<evidence type="ECO:0000259" key="9">
    <source>
        <dbReference type="SMART" id="SM00977"/>
    </source>
</evidence>
<dbReference type="HAMAP" id="MF_01161">
    <property type="entry name" value="tRNA_Ile_lys_synt"/>
    <property type="match status" value="1"/>
</dbReference>
<evidence type="ECO:0000256" key="3">
    <source>
        <dbReference type="ARBA" id="ARBA00022598"/>
    </source>
</evidence>
<dbReference type="SMART" id="SM00977">
    <property type="entry name" value="TilS_C"/>
    <property type="match status" value="1"/>
</dbReference>
<accession>A0A3D9H8M3</accession>
<dbReference type="NCBIfam" id="TIGR02432">
    <property type="entry name" value="lysidine_TilS_N"/>
    <property type="match status" value="1"/>
</dbReference>
<dbReference type="NCBIfam" id="TIGR02433">
    <property type="entry name" value="lysidine_TilS_C"/>
    <property type="match status" value="1"/>
</dbReference>
<dbReference type="SUPFAM" id="SSF56037">
    <property type="entry name" value="PheT/TilS domain"/>
    <property type="match status" value="1"/>
</dbReference>
<dbReference type="AlphaFoldDB" id="A0A3D9H8M3"/>
<sequence length="438" mass="50431">MQKDFNIHINKNLSILKEGKLLIAISGGIDSVALAHLCQNSNLSFSLAHCNFNLRAEESNKDEAFVEELAEDLDVEVFIQNFDTEAYATEHKRSIQMAARELRYDWFKELAEQLKFDYILTAHHADDNLETFLINFTRGTGLNGLTGIPMINDNIVRPLLPFSRSQIEDYVKENQISWREDASNASRKYLRNKLRHEVVPILKEINPQLLDSFQNTVHNLNDTAFIVEDRLKAFAERAIISRDSFGTTYKVSEFKNTSHPKAYLFEIFKNYGFTEWNDIVDLLDAQSGKLIKSNSHRLIKHREYIILTDLNDSERSEESLFVNGDIKDIETPIGKLSFTNVEGLFDVSKNTIFVDKDVLKFPLEFRLWKEGDTFQPIGMTGKKKVSKYLKDEKASLVEKENTWVLTSDNKVIWVVGKRADDRFKVTKATKSTLKVSIK</sequence>
<keyword evidence="2 8" id="KW-0963">Cytoplasm</keyword>
<evidence type="ECO:0000256" key="4">
    <source>
        <dbReference type="ARBA" id="ARBA00022694"/>
    </source>
</evidence>
<evidence type="ECO:0000256" key="1">
    <source>
        <dbReference type="ARBA" id="ARBA00004496"/>
    </source>
</evidence>
<dbReference type="InterPro" id="IPR011063">
    <property type="entry name" value="TilS/TtcA_N"/>
</dbReference>
<dbReference type="GO" id="GO:0006400">
    <property type="term" value="P:tRNA modification"/>
    <property type="evidence" value="ECO:0007669"/>
    <property type="project" value="UniProtKB-UniRule"/>
</dbReference>
<dbReference type="CDD" id="cd01992">
    <property type="entry name" value="TilS_N"/>
    <property type="match status" value="1"/>
</dbReference>
<evidence type="ECO:0000256" key="5">
    <source>
        <dbReference type="ARBA" id="ARBA00022741"/>
    </source>
</evidence>
<evidence type="ECO:0000313" key="10">
    <source>
        <dbReference type="EMBL" id="RED45521.1"/>
    </source>
</evidence>
<comment type="subcellular location">
    <subcellularLocation>
        <location evidence="1 8">Cytoplasm</location>
    </subcellularLocation>
</comment>
<evidence type="ECO:0000256" key="8">
    <source>
        <dbReference type="HAMAP-Rule" id="MF_01161"/>
    </source>
</evidence>
<comment type="domain">
    <text evidence="8">The N-terminal region contains the highly conserved SGGXDS motif, predicted to be a P-loop motif involved in ATP binding.</text>
</comment>
<dbReference type="InterPro" id="IPR012796">
    <property type="entry name" value="Lysidine-tRNA-synth_C"/>
</dbReference>
<dbReference type="Pfam" id="PF01171">
    <property type="entry name" value="ATP_bind_3"/>
    <property type="match status" value="1"/>
</dbReference>
<dbReference type="EMBL" id="QRDV01000002">
    <property type="protein sequence ID" value="RED45521.1"/>
    <property type="molecule type" value="Genomic_DNA"/>
</dbReference>
<reference evidence="10 11" key="1">
    <citation type="submission" date="2018-07" db="EMBL/GenBank/DDBJ databases">
        <title>Genomic Encyclopedia of Type Strains, Phase III (KMG-III): the genomes of soil and plant-associated and newly described type strains.</title>
        <authorList>
            <person name="Whitman W."/>
        </authorList>
    </citation>
    <scope>NUCLEOTIDE SEQUENCE [LARGE SCALE GENOMIC DNA]</scope>
    <source>
        <strain evidence="10 11">CECT 7946</strain>
    </source>
</reference>
<keyword evidence="5 8" id="KW-0547">Nucleotide-binding</keyword>
<feature type="domain" description="Lysidine-tRNA(Ile) synthetase C-terminal" evidence="9">
    <location>
        <begin position="363"/>
        <end position="435"/>
    </location>
</feature>
<dbReference type="InterPro" id="IPR014729">
    <property type="entry name" value="Rossmann-like_a/b/a_fold"/>
</dbReference>
<dbReference type="Proteomes" id="UP000256980">
    <property type="component" value="Unassembled WGS sequence"/>
</dbReference>
<dbReference type="Pfam" id="PF11734">
    <property type="entry name" value="TilS_C"/>
    <property type="match status" value="1"/>
</dbReference>
<proteinExistence type="inferred from homology"/>
<dbReference type="GO" id="GO:0032267">
    <property type="term" value="F:tRNA(Ile)-lysidine synthase activity"/>
    <property type="evidence" value="ECO:0007669"/>
    <property type="project" value="UniProtKB-EC"/>
</dbReference>
<keyword evidence="3 8" id="KW-0436">Ligase</keyword>
<dbReference type="InterPro" id="IPR012795">
    <property type="entry name" value="tRNA_Ile_lys_synt_N"/>
</dbReference>
<evidence type="ECO:0000256" key="6">
    <source>
        <dbReference type="ARBA" id="ARBA00022840"/>
    </source>
</evidence>
<keyword evidence="6 8" id="KW-0067">ATP-binding</keyword>
<dbReference type="GO" id="GO:0005737">
    <property type="term" value="C:cytoplasm"/>
    <property type="evidence" value="ECO:0007669"/>
    <property type="project" value="UniProtKB-SubCell"/>
</dbReference>
<dbReference type="Gene3D" id="3.40.50.620">
    <property type="entry name" value="HUPs"/>
    <property type="match status" value="1"/>
</dbReference>
<dbReference type="RefSeq" id="WP_115816819.1">
    <property type="nucleotide sequence ID" value="NZ_QRDV01000002.1"/>
</dbReference>
<evidence type="ECO:0000256" key="7">
    <source>
        <dbReference type="ARBA" id="ARBA00048539"/>
    </source>
</evidence>
<keyword evidence="4 8" id="KW-0819">tRNA processing</keyword>
<gene>
    <name evidence="8" type="primary">tilS</name>
    <name evidence="10" type="ORF">DFQ10_102394</name>
</gene>
<dbReference type="PANTHER" id="PTHR43033:SF1">
    <property type="entry name" value="TRNA(ILE)-LYSIDINE SYNTHASE-RELATED"/>
    <property type="match status" value="1"/>
</dbReference>
<dbReference type="EC" id="6.3.4.19" evidence="8"/>